<accession>A0A6L2Q157</accession>
<evidence type="ECO:0000256" key="12">
    <source>
        <dbReference type="ARBA" id="ARBA00023242"/>
    </source>
</evidence>
<dbReference type="FunFam" id="3.30.200.20:FF:000201">
    <property type="entry name" value="TP53-regulating kinase isoform X1"/>
    <property type="match status" value="1"/>
</dbReference>
<dbReference type="Gene3D" id="3.30.200.20">
    <property type="entry name" value="Phosphorylase Kinase, domain 1"/>
    <property type="match status" value="1"/>
</dbReference>
<keyword evidence="6" id="KW-0808">Transferase</keyword>
<dbReference type="OrthoDB" id="3399at2759"/>
<evidence type="ECO:0000313" key="22">
    <source>
        <dbReference type="Proteomes" id="UP000502823"/>
    </source>
</evidence>
<dbReference type="GO" id="GO:0005634">
    <property type="term" value="C:nucleus"/>
    <property type="evidence" value="ECO:0007669"/>
    <property type="project" value="UniProtKB-SubCell"/>
</dbReference>
<keyword evidence="5" id="KW-0597">Phosphoprotein</keyword>
<dbReference type="GO" id="GO:0004674">
    <property type="term" value="F:protein serine/threonine kinase activity"/>
    <property type="evidence" value="ECO:0007669"/>
    <property type="project" value="UniProtKB-KW"/>
</dbReference>
<evidence type="ECO:0000256" key="9">
    <source>
        <dbReference type="ARBA" id="ARBA00022777"/>
    </source>
</evidence>
<keyword evidence="8" id="KW-0547">Nucleotide-binding</keyword>
<sequence>MADMCGGGTKFESDFKLIKQGAEAKLYEGTYLGRPTIVKERFKKSYRHVDLDNHLTKERMKSEARAVLRCKLAGIRTPALYLVDFERRRIYMEHIQNSTTMKDYIAEISEGTVNGNAEDLLMKLNPVAQVIGKMLGTLHANNIIHGDLTTSNMLLVKDGSEMPTVVLIDFGLSRVDSSVEDKGVDLYVLERALISTHANIDQLFQTILSAYVKENKTESQAVLKKLDEVRARGRKRIMVG</sequence>
<dbReference type="InterPro" id="IPR000719">
    <property type="entry name" value="Prot_kinase_dom"/>
</dbReference>
<reference evidence="22" key="1">
    <citation type="submission" date="2020-01" db="EMBL/GenBank/DDBJ databases">
        <title>Draft genome sequence of the Termite Coptotermes fromosanus.</title>
        <authorList>
            <person name="Itakura S."/>
            <person name="Yosikawa Y."/>
            <person name="Umezawa K."/>
        </authorList>
    </citation>
    <scope>NUCLEOTIDE SEQUENCE [LARGE SCALE GENOMIC DNA]</scope>
</reference>
<dbReference type="GO" id="GO:0005524">
    <property type="term" value="F:ATP binding"/>
    <property type="evidence" value="ECO:0007669"/>
    <property type="project" value="UniProtKB-KW"/>
</dbReference>
<dbReference type="Pfam" id="PF00069">
    <property type="entry name" value="Pkinase"/>
    <property type="match status" value="1"/>
</dbReference>
<organism evidence="21 22">
    <name type="scientific">Coptotermes formosanus</name>
    <name type="common">Formosan subterranean termite</name>
    <dbReference type="NCBI Taxonomy" id="36987"/>
    <lineage>
        <taxon>Eukaryota</taxon>
        <taxon>Metazoa</taxon>
        <taxon>Ecdysozoa</taxon>
        <taxon>Arthropoda</taxon>
        <taxon>Hexapoda</taxon>
        <taxon>Insecta</taxon>
        <taxon>Pterygota</taxon>
        <taxon>Neoptera</taxon>
        <taxon>Polyneoptera</taxon>
        <taxon>Dictyoptera</taxon>
        <taxon>Blattodea</taxon>
        <taxon>Blattoidea</taxon>
        <taxon>Termitoidae</taxon>
        <taxon>Rhinotermitidae</taxon>
        <taxon>Coptotermes</taxon>
    </lineage>
</organism>
<dbReference type="EC" id="2.7.11.1" evidence="3"/>
<dbReference type="GO" id="GO:0016787">
    <property type="term" value="F:hydrolase activity"/>
    <property type="evidence" value="ECO:0007669"/>
    <property type="project" value="UniProtKB-KW"/>
</dbReference>
<gene>
    <name evidence="21" type="ORF">Cfor_09218</name>
</gene>
<evidence type="ECO:0000256" key="19">
    <source>
        <dbReference type="ARBA" id="ARBA00081359"/>
    </source>
</evidence>
<keyword evidence="22" id="KW-1185">Reference proteome</keyword>
<evidence type="ECO:0000256" key="3">
    <source>
        <dbReference type="ARBA" id="ARBA00012513"/>
    </source>
</evidence>
<protein>
    <recommendedName>
        <fullName evidence="3">non-specific serine/threonine protein kinase</fullName>
        <ecNumber evidence="3">2.7.11.1</ecNumber>
    </recommendedName>
    <alternativeName>
        <fullName evidence="17">Nori-2</fullName>
    </alternativeName>
    <alternativeName>
        <fullName evidence="18">TP53-regulating kinase</fullName>
    </alternativeName>
    <alternativeName>
        <fullName evidence="19">p53-related protein kinase</fullName>
    </alternativeName>
</protein>
<dbReference type="Proteomes" id="UP000502823">
    <property type="component" value="Unassembled WGS sequence"/>
</dbReference>
<dbReference type="InterPro" id="IPR008266">
    <property type="entry name" value="Tyr_kinase_AS"/>
</dbReference>
<dbReference type="AlphaFoldDB" id="A0A6L2Q157"/>
<dbReference type="NCBIfam" id="TIGR03724">
    <property type="entry name" value="arch_bud32"/>
    <property type="match status" value="1"/>
</dbReference>
<proteinExistence type="inferred from homology"/>
<evidence type="ECO:0000256" key="15">
    <source>
        <dbReference type="ARBA" id="ARBA00056624"/>
    </source>
</evidence>
<evidence type="ECO:0000256" key="8">
    <source>
        <dbReference type="ARBA" id="ARBA00022741"/>
    </source>
</evidence>
<dbReference type="GO" id="GO:0000408">
    <property type="term" value="C:EKC/KEOPS complex"/>
    <property type="evidence" value="ECO:0007669"/>
    <property type="project" value="UniProtKB-ARBA"/>
</dbReference>
<dbReference type="Gene3D" id="1.10.510.10">
    <property type="entry name" value="Transferase(Phosphotransferase) domain 1"/>
    <property type="match status" value="1"/>
</dbReference>
<dbReference type="InterPro" id="IPR011009">
    <property type="entry name" value="Kinase-like_dom_sf"/>
</dbReference>
<comment type="function">
    <text evidence="15">Component of the EKC/KEOPS complex that is required for the formation of a threonylcarbamoyl group on adenosine at position 37 (t(6)A37) in tRNAs that read codons beginning with adenine. The complex is probably involved in the transfer of the threonylcarbamoyl moiety of threonylcarbamoyl-AMP (TC-AMP) to the N6 group of A37. TP53RK has ATPase activity in the context of the EKC/KEOPS complex and likely plays a supporting role to the catalytic subunit OSGEP. Atypical protein kinase that phosphorylates 'Ser-15' of p53/TP53 protein and may therefore participate in its activation.</text>
</comment>
<keyword evidence="9" id="KW-0418">Kinase</keyword>
<comment type="similarity">
    <text evidence="2">Belongs to the protein kinase superfamily. BUD32 family.</text>
</comment>
<dbReference type="InterPro" id="IPR022495">
    <property type="entry name" value="Bud32"/>
</dbReference>
<dbReference type="GO" id="GO:0005829">
    <property type="term" value="C:cytosol"/>
    <property type="evidence" value="ECO:0007669"/>
    <property type="project" value="TreeGrafter"/>
</dbReference>
<name>A0A6L2Q157_COPFO</name>
<dbReference type="FunCoup" id="A0A6L2Q157">
    <property type="interactions" value="758"/>
</dbReference>
<evidence type="ECO:0000313" key="21">
    <source>
        <dbReference type="EMBL" id="GFG38611.1"/>
    </source>
</evidence>
<dbReference type="SUPFAM" id="SSF56112">
    <property type="entry name" value="Protein kinase-like (PK-like)"/>
    <property type="match status" value="1"/>
</dbReference>
<comment type="subcellular location">
    <subcellularLocation>
        <location evidence="1">Nucleus</location>
    </subcellularLocation>
</comment>
<evidence type="ECO:0000256" key="7">
    <source>
        <dbReference type="ARBA" id="ARBA00022694"/>
    </source>
</evidence>
<evidence type="ECO:0000256" key="13">
    <source>
        <dbReference type="ARBA" id="ARBA00047899"/>
    </source>
</evidence>
<dbReference type="InParanoid" id="A0A6L2Q157"/>
<evidence type="ECO:0000256" key="5">
    <source>
        <dbReference type="ARBA" id="ARBA00022553"/>
    </source>
</evidence>
<keyword evidence="10" id="KW-0378">Hydrolase</keyword>
<dbReference type="GO" id="GO:0008033">
    <property type="term" value="P:tRNA processing"/>
    <property type="evidence" value="ECO:0007669"/>
    <property type="project" value="UniProtKB-KW"/>
</dbReference>
<evidence type="ECO:0000256" key="18">
    <source>
        <dbReference type="ARBA" id="ARBA00080585"/>
    </source>
</evidence>
<evidence type="ECO:0000256" key="2">
    <source>
        <dbReference type="ARBA" id="ARBA00010630"/>
    </source>
</evidence>
<evidence type="ECO:0000259" key="20">
    <source>
        <dbReference type="PROSITE" id="PS50011"/>
    </source>
</evidence>
<evidence type="ECO:0000256" key="16">
    <source>
        <dbReference type="ARBA" id="ARBA00062157"/>
    </source>
</evidence>
<keyword evidence="7" id="KW-0819">tRNA processing</keyword>
<feature type="domain" description="Protein kinase" evidence="20">
    <location>
        <begin position="12"/>
        <end position="240"/>
    </location>
</feature>
<comment type="catalytic activity">
    <reaction evidence="14">
        <text>L-seryl-[protein] + ATP = O-phospho-L-seryl-[protein] + ADP + H(+)</text>
        <dbReference type="Rhea" id="RHEA:17989"/>
        <dbReference type="Rhea" id="RHEA-COMP:9863"/>
        <dbReference type="Rhea" id="RHEA-COMP:11604"/>
        <dbReference type="ChEBI" id="CHEBI:15378"/>
        <dbReference type="ChEBI" id="CHEBI:29999"/>
        <dbReference type="ChEBI" id="CHEBI:30616"/>
        <dbReference type="ChEBI" id="CHEBI:83421"/>
        <dbReference type="ChEBI" id="CHEBI:456216"/>
        <dbReference type="EC" id="2.7.11.1"/>
    </reaction>
</comment>
<evidence type="ECO:0000256" key="11">
    <source>
        <dbReference type="ARBA" id="ARBA00022840"/>
    </source>
</evidence>
<dbReference type="EMBL" id="BLKM01000799">
    <property type="protein sequence ID" value="GFG38611.1"/>
    <property type="molecule type" value="Genomic_DNA"/>
</dbReference>
<dbReference type="PROSITE" id="PS00109">
    <property type="entry name" value="PROTEIN_KINASE_TYR"/>
    <property type="match status" value="1"/>
</dbReference>
<dbReference type="FunFam" id="1.10.510.10:FF:000323">
    <property type="entry name" value="TP53-regulating kinase, putative"/>
    <property type="match status" value="1"/>
</dbReference>
<comment type="caution">
    <text evidence="21">The sequence shown here is derived from an EMBL/GenBank/DDBJ whole genome shotgun (WGS) entry which is preliminary data.</text>
</comment>
<keyword evidence="12" id="KW-0539">Nucleus</keyword>
<comment type="catalytic activity">
    <reaction evidence="13">
        <text>L-threonyl-[protein] + ATP = O-phospho-L-threonyl-[protein] + ADP + H(+)</text>
        <dbReference type="Rhea" id="RHEA:46608"/>
        <dbReference type="Rhea" id="RHEA-COMP:11060"/>
        <dbReference type="Rhea" id="RHEA-COMP:11605"/>
        <dbReference type="ChEBI" id="CHEBI:15378"/>
        <dbReference type="ChEBI" id="CHEBI:30013"/>
        <dbReference type="ChEBI" id="CHEBI:30616"/>
        <dbReference type="ChEBI" id="CHEBI:61977"/>
        <dbReference type="ChEBI" id="CHEBI:456216"/>
        <dbReference type="EC" id="2.7.11.1"/>
    </reaction>
</comment>
<evidence type="ECO:0000256" key="10">
    <source>
        <dbReference type="ARBA" id="ARBA00022801"/>
    </source>
</evidence>
<evidence type="ECO:0000256" key="14">
    <source>
        <dbReference type="ARBA" id="ARBA00048679"/>
    </source>
</evidence>
<evidence type="ECO:0000256" key="17">
    <source>
        <dbReference type="ARBA" id="ARBA00079584"/>
    </source>
</evidence>
<dbReference type="PROSITE" id="PS50011">
    <property type="entry name" value="PROTEIN_KINASE_DOM"/>
    <property type="match status" value="1"/>
</dbReference>
<dbReference type="GO" id="GO:0070525">
    <property type="term" value="P:tRNA threonylcarbamoyladenosine metabolic process"/>
    <property type="evidence" value="ECO:0007669"/>
    <property type="project" value="TreeGrafter"/>
</dbReference>
<evidence type="ECO:0000256" key="6">
    <source>
        <dbReference type="ARBA" id="ARBA00022679"/>
    </source>
</evidence>
<evidence type="ECO:0000256" key="1">
    <source>
        <dbReference type="ARBA" id="ARBA00004123"/>
    </source>
</evidence>
<evidence type="ECO:0000256" key="4">
    <source>
        <dbReference type="ARBA" id="ARBA00022527"/>
    </source>
</evidence>
<dbReference type="PANTHER" id="PTHR12209">
    <property type="entry name" value="NON-SPECIFIC SERINE/THREONINE PROTEIN KINASE"/>
    <property type="match status" value="1"/>
</dbReference>
<comment type="subunit">
    <text evidence="16">Component of the EKC/KEOPS complex composed of at least GON7, TP53RK, TPRKB, OSGEP and LAGE3; the whole complex dimerizes.</text>
</comment>
<keyword evidence="4" id="KW-0723">Serine/threonine-protein kinase</keyword>
<dbReference type="PANTHER" id="PTHR12209:SF0">
    <property type="entry name" value="EKC_KEOPS COMPLEX SUBUNIT TP53RK"/>
    <property type="match status" value="1"/>
</dbReference>
<keyword evidence="11" id="KW-0067">ATP-binding</keyword>